<evidence type="ECO:0000256" key="1">
    <source>
        <dbReference type="ARBA" id="ARBA00009437"/>
    </source>
</evidence>
<name>A0A1G7QS20_9RHOB</name>
<dbReference type="FunFam" id="1.10.10.10:FF:000001">
    <property type="entry name" value="LysR family transcriptional regulator"/>
    <property type="match status" value="1"/>
</dbReference>
<dbReference type="SUPFAM" id="SSF53850">
    <property type="entry name" value="Periplasmic binding protein-like II"/>
    <property type="match status" value="1"/>
</dbReference>
<dbReference type="PANTHER" id="PTHR30126:SF5">
    <property type="entry name" value="HTH-TYPE TRANSCRIPTIONAL ACTIVATOR CMPR"/>
    <property type="match status" value="1"/>
</dbReference>
<proteinExistence type="inferred from homology"/>
<keyword evidence="4" id="KW-0804">Transcription</keyword>
<dbReference type="SUPFAM" id="SSF46785">
    <property type="entry name" value="Winged helix' DNA-binding domain"/>
    <property type="match status" value="1"/>
</dbReference>
<comment type="similarity">
    <text evidence="1">Belongs to the LysR transcriptional regulatory family.</text>
</comment>
<dbReference type="EMBL" id="FNBL01000010">
    <property type="protein sequence ID" value="SDG00669.1"/>
    <property type="molecule type" value="Genomic_DNA"/>
</dbReference>
<dbReference type="Gene3D" id="1.10.10.10">
    <property type="entry name" value="Winged helix-like DNA-binding domain superfamily/Winged helix DNA-binding domain"/>
    <property type="match status" value="1"/>
</dbReference>
<evidence type="ECO:0000259" key="7">
    <source>
        <dbReference type="PROSITE" id="PS50931"/>
    </source>
</evidence>
<keyword evidence="2" id="KW-0805">Transcription regulation</keyword>
<gene>
    <name evidence="8" type="ORF">SAMN04488117_11031</name>
</gene>
<dbReference type="InterPro" id="IPR000847">
    <property type="entry name" value="LysR_HTH_N"/>
</dbReference>
<dbReference type="PROSITE" id="PS50931">
    <property type="entry name" value="HTH_LYSR"/>
    <property type="match status" value="1"/>
</dbReference>
<evidence type="ECO:0000256" key="5">
    <source>
        <dbReference type="ARBA" id="ARBA00039279"/>
    </source>
</evidence>
<dbReference type="Pfam" id="PF00126">
    <property type="entry name" value="HTH_1"/>
    <property type="match status" value="1"/>
</dbReference>
<evidence type="ECO:0000256" key="4">
    <source>
        <dbReference type="ARBA" id="ARBA00023163"/>
    </source>
</evidence>
<keyword evidence="3 8" id="KW-0238">DNA-binding</keyword>
<evidence type="ECO:0000256" key="6">
    <source>
        <dbReference type="ARBA" id="ARBA00043141"/>
    </source>
</evidence>
<dbReference type="GO" id="GO:0003700">
    <property type="term" value="F:DNA-binding transcription factor activity"/>
    <property type="evidence" value="ECO:0007669"/>
    <property type="project" value="InterPro"/>
</dbReference>
<dbReference type="Proteomes" id="UP000182284">
    <property type="component" value="Unassembled WGS sequence"/>
</dbReference>
<dbReference type="AlphaFoldDB" id="A0A1G7QS20"/>
<dbReference type="InterPro" id="IPR036388">
    <property type="entry name" value="WH-like_DNA-bd_sf"/>
</dbReference>
<dbReference type="GO" id="GO:0000976">
    <property type="term" value="F:transcription cis-regulatory region binding"/>
    <property type="evidence" value="ECO:0007669"/>
    <property type="project" value="TreeGrafter"/>
</dbReference>
<organism evidence="8 9">
    <name type="scientific">Celeribacter baekdonensis</name>
    <dbReference type="NCBI Taxonomy" id="875171"/>
    <lineage>
        <taxon>Bacteria</taxon>
        <taxon>Pseudomonadati</taxon>
        <taxon>Pseudomonadota</taxon>
        <taxon>Alphaproteobacteria</taxon>
        <taxon>Rhodobacterales</taxon>
        <taxon>Roseobacteraceae</taxon>
        <taxon>Celeribacter</taxon>
    </lineage>
</organism>
<dbReference type="InterPro" id="IPR005119">
    <property type="entry name" value="LysR_subst-bd"/>
</dbReference>
<accession>A0A1G7QS20</accession>
<evidence type="ECO:0000313" key="8">
    <source>
        <dbReference type="EMBL" id="SDG00669.1"/>
    </source>
</evidence>
<dbReference type="PRINTS" id="PR00039">
    <property type="entry name" value="HTHLYSR"/>
</dbReference>
<evidence type="ECO:0000256" key="2">
    <source>
        <dbReference type="ARBA" id="ARBA00023015"/>
    </source>
</evidence>
<dbReference type="InterPro" id="IPR036390">
    <property type="entry name" value="WH_DNA-bd_sf"/>
</dbReference>
<evidence type="ECO:0000313" key="9">
    <source>
        <dbReference type="Proteomes" id="UP000182284"/>
    </source>
</evidence>
<sequence>MRYSLRQMQIFREVAAHLSYTRAAEALNLTQPATFAQVRQLEDHLGQKLIDRLGKSLSLTQAGEIVLKSAQRLIEETENLDMALAELQGLAKGRLRLAVVSTAKYDIPAHIGAYNTEFPGIEIALTVGNREELLSRFASNADDLYILGTPPQDMDAVVERYSENPLVVIAPPDHPLAARSELTMRDLANYPFLMRESGSGTRLAAERSFEAAGAAPNVRMELGANESVKQGVIAGLGLAVLSRGTVALELRHGYLVELAVEPFPIIRHWHVVWRKEKKLSLAAEAFVERLFARGAA</sequence>
<dbReference type="Pfam" id="PF03466">
    <property type="entry name" value="LysR_substrate"/>
    <property type="match status" value="1"/>
</dbReference>
<evidence type="ECO:0000256" key="3">
    <source>
        <dbReference type="ARBA" id="ARBA00023125"/>
    </source>
</evidence>
<protein>
    <recommendedName>
        <fullName evidence="5">HTH-type transcriptional regulator CbbR</fullName>
    </recommendedName>
    <alternativeName>
        <fullName evidence="6">RuBisCO operon transcriptional regulator</fullName>
    </alternativeName>
</protein>
<dbReference type="Gene3D" id="3.40.190.290">
    <property type="match status" value="1"/>
</dbReference>
<reference evidence="8 9" key="1">
    <citation type="submission" date="2016-10" db="EMBL/GenBank/DDBJ databases">
        <authorList>
            <person name="de Groot N.N."/>
        </authorList>
    </citation>
    <scope>NUCLEOTIDE SEQUENCE [LARGE SCALE GENOMIC DNA]</scope>
    <source>
        <strain evidence="8 9">DSM 27375</strain>
    </source>
</reference>
<dbReference type="CDD" id="cd08419">
    <property type="entry name" value="PBP2_CbbR_RubisCO_like"/>
    <property type="match status" value="1"/>
</dbReference>
<dbReference type="PANTHER" id="PTHR30126">
    <property type="entry name" value="HTH-TYPE TRANSCRIPTIONAL REGULATOR"/>
    <property type="match status" value="1"/>
</dbReference>
<feature type="domain" description="HTH lysR-type" evidence="7">
    <location>
        <begin position="1"/>
        <end position="60"/>
    </location>
</feature>